<name>A0A815RXD5_9BILA</name>
<keyword evidence="1" id="KW-0175">Coiled coil</keyword>
<protein>
    <submittedName>
        <fullName evidence="3">Uncharacterized protein</fullName>
    </submittedName>
</protein>
<evidence type="ECO:0000256" key="1">
    <source>
        <dbReference type="SAM" id="Coils"/>
    </source>
</evidence>
<proteinExistence type="predicted"/>
<feature type="compositionally biased region" description="Low complexity" evidence="2">
    <location>
        <begin position="60"/>
        <end position="78"/>
    </location>
</feature>
<sequence>MSPAITLNDDKKLKNKLKEYSSNNIRQKGILLQYWSTNLKGTTSSTNNISVLSPVTNSSLLTSSNSTFSSSSLSRNNNPGEEPSDSKAPAQTETTEELNLDYEQVMTKMLLMNQKKRKKHLENKLRILKLNEERKRKRRSDSKEAIHQVVDKHPDINDTLKRFKRADPFRPRLEVDQPALLQTIIDITSPSAGTDDRRQTELLRSLTTLDKLSEQLQNVV</sequence>
<dbReference type="PANTHER" id="PTHR46954">
    <property type="entry name" value="C2H2-TYPE DOMAIN-CONTAINING PROTEIN"/>
    <property type="match status" value="1"/>
</dbReference>
<gene>
    <name evidence="3" type="ORF">VCS650_LOCUS41327</name>
</gene>
<comment type="caution">
    <text evidence="3">The sequence shown here is derived from an EMBL/GenBank/DDBJ whole genome shotgun (WGS) entry which is preliminary data.</text>
</comment>
<reference evidence="3" key="1">
    <citation type="submission" date="2021-02" db="EMBL/GenBank/DDBJ databases">
        <authorList>
            <person name="Nowell W R."/>
        </authorList>
    </citation>
    <scope>NUCLEOTIDE SEQUENCE</scope>
</reference>
<evidence type="ECO:0000313" key="4">
    <source>
        <dbReference type="Proteomes" id="UP000663891"/>
    </source>
</evidence>
<evidence type="ECO:0000256" key="2">
    <source>
        <dbReference type="SAM" id="MobiDB-lite"/>
    </source>
</evidence>
<organism evidence="3 4">
    <name type="scientific">Adineta steineri</name>
    <dbReference type="NCBI Taxonomy" id="433720"/>
    <lineage>
        <taxon>Eukaryota</taxon>
        <taxon>Metazoa</taxon>
        <taxon>Spiralia</taxon>
        <taxon>Gnathifera</taxon>
        <taxon>Rotifera</taxon>
        <taxon>Eurotatoria</taxon>
        <taxon>Bdelloidea</taxon>
        <taxon>Adinetida</taxon>
        <taxon>Adinetidae</taxon>
        <taxon>Adineta</taxon>
    </lineage>
</organism>
<dbReference type="EMBL" id="CAJNON010001758">
    <property type="protein sequence ID" value="CAF1483908.1"/>
    <property type="molecule type" value="Genomic_DNA"/>
</dbReference>
<dbReference type="OrthoDB" id="2433005at2759"/>
<feature type="coiled-coil region" evidence="1">
    <location>
        <begin position="111"/>
        <end position="138"/>
    </location>
</feature>
<dbReference type="AlphaFoldDB" id="A0A815RXD5"/>
<evidence type="ECO:0000313" key="3">
    <source>
        <dbReference type="EMBL" id="CAF1483908.1"/>
    </source>
</evidence>
<accession>A0A815RXD5</accession>
<dbReference type="Proteomes" id="UP000663891">
    <property type="component" value="Unassembled WGS sequence"/>
</dbReference>
<feature type="region of interest" description="Disordered" evidence="2">
    <location>
        <begin position="60"/>
        <end position="95"/>
    </location>
</feature>
<dbReference type="PANTHER" id="PTHR46954:SF1">
    <property type="entry name" value="C2H2-TYPE DOMAIN-CONTAINING PROTEIN"/>
    <property type="match status" value="1"/>
</dbReference>